<organism evidence="2 3">
    <name type="scientific">Bythopirellula goksoeyrii</name>
    <dbReference type="NCBI Taxonomy" id="1400387"/>
    <lineage>
        <taxon>Bacteria</taxon>
        <taxon>Pseudomonadati</taxon>
        <taxon>Planctomycetota</taxon>
        <taxon>Planctomycetia</taxon>
        <taxon>Pirellulales</taxon>
        <taxon>Lacipirellulaceae</taxon>
        <taxon>Bythopirellula</taxon>
    </lineage>
</organism>
<dbReference type="KEGG" id="bgok:Pr1d_45910"/>
<sequence length="204" mass="21801">MVEQSDVVSNQPIGVLLAAGRGRRMGGRKQLHLVTTASGEKPLVAAAFDSVAAVCRKMIIVVGHRAEEVTAVLGDREFQPVLADADAPMFHSLQVGLHAAQNIDGKASVLLQLGDHPHVSPATLMLLLAIATEQPTKAVMPEYQGQGGHPVLLPAPLIRELLAAECPDGLRGFWNQYPERCLRVTVEDAAVVQDIDTVNQAIVE</sequence>
<dbReference type="GO" id="GO:0016491">
    <property type="term" value="F:oxidoreductase activity"/>
    <property type="evidence" value="ECO:0007669"/>
    <property type="project" value="UniProtKB-KW"/>
</dbReference>
<name>A0A5B9QI42_9BACT</name>
<dbReference type="EC" id="1.1.1.328" evidence="2"/>
<dbReference type="PANTHER" id="PTHR43777">
    <property type="entry name" value="MOLYBDENUM COFACTOR CYTIDYLYLTRANSFERASE"/>
    <property type="match status" value="1"/>
</dbReference>
<dbReference type="Proteomes" id="UP000323917">
    <property type="component" value="Chromosome"/>
</dbReference>
<dbReference type="RefSeq" id="WP_148075509.1">
    <property type="nucleotide sequence ID" value="NZ_CP042913.1"/>
</dbReference>
<keyword evidence="2" id="KW-0560">Oxidoreductase</keyword>
<dbReference type="Gene3D" id="3.90.550.10">
    <property type="entry name" value="Spore Coat Polysaccharide Biosynthesis Protein SpsA, Chain A"/>
    <property type="match status" value="1"/>
</dbReference>
<dbReference type="SUPFAM" id="SSF53448">
    <property type="entry name" value="Nucleotide-diphospho-sugar transferases"/>
    <property type="match status" value="1"/>
</dbReference>
<dbReference type="AlphaFoldDB" id="A0A5B9QI42"/>
<keyword evidence="3" id="KW-1185">Reference proteome</keyword>
<accession>A0A5B9QI42</accession>
<evidence type="ECO:0000313" key="2">
    <source>
        <dbReference type="EMBL" id="QEG37250.1"/>
    </source>
</evidence>
<evidence type="ECO:0000313" key="3">
    <source>
        <dbReference type="Proteomes" id="UP000323917"/>
    </source>
</evidence>
<evidence type="ECO:0000259" key="1">
    <source>
        <dbReference type="Pfam" id="PF12804"/>
    </source>
</evidence>
<dbReference type="EMBL" id="CP042913">
    <property type="protein sequence ID" value="QEG37250.1"/>
    <property type="molecule type" value="Genomic_DNA"/>
</dbReference>
<gene>
    <name evidence="2" type="primary">nboR</name>
    <name evidence="2" type="ORF">Pr1d_45910</name>
</gene>
<protein>
    <submittedName>
        <fullName evidence="2">Nicotine blue oxidoreductase</fullName>
        <ecNumber evidence="2">1.1.1.328</ecNumber>
    </submittedName>
</protein>
<reference evidence="2 3" key="1">
    <citation type="submission" date="2019-08" db="EMBL/GenBank/DDBJ databases">
        <title>Deep-cultivation of Planctomycetes and their phenomic and genomic characterization uncovers novel biology.</title>
        <authorList>
            <person name="Wiegand S."/>
            <person name="Jogler M."/>
            <person name="Boedeker C."/>
            <person name="Pinto D."/>
            <person name="Vollmers J."/>
            <person name="Rivas-Marin E."/>
            <person name="Kohn T."/>
            <person name="Peeters S.H."/>
            <person name="Heuer A."/>
            <person name="Rast P."/>
            <person name="Oberbeckmann S."/>
            <person name="Bunk B."/>
            <person name="Jeske O."/>
            <person name="Meyerdierks A."/>
            <person name="Storesund J.E."/>
            <person name="Kallscheuer N."/>
            <person name="Luecker S."/>
            <person name="Lage O.M."/>
            <person name="Pohl T."/>
            <person name="Merkel B.J."/>
            <person name="Hornburger P."/>
            <person name="Mueller R.-W."/>
            <person name="Bruemmer F."/>
            <person name="Labrenz M."/>
            <person name="Spormann A.M."/>
            <person name="Op den Camp H."/>
            <person name="Overmann J."/>
            <person name="Amann R."/>
            <person name="Jetten M.S.M."/>
            <person name="Mascher T."/>
            <person name="Medema M.H."/>
            <person name="Devos D.P."/>
            <person name="Kaster A.-K."/>
            <person name="Ovreas L."/>
            <person name="Rohde M."/>
            <person name="Galperin M.Y."/>
            <person name="Jogler C."/>
        </authorList>
    </citation>
    <scope>NUCLEOTIDE SEQUENCE [LARGE SCALE GENOMIC DNA]</scope>
    <source>
        <strain evidence="2 3">Pr1d</strain>
    </source>
</reference>
<dbReference type="PANTHER" id="PTHR43777:SF1">
    <property type="entry name" value="MOLYBDENUM COFACTOR CYTIDYLYLTRANSFERASE"/>
    <property type="match status" value="1"/>
</dbReference>
<feature type="domain" description="MobA-like NTP transferase" evidence="1">
    <location>
        <begin position="14"/>
        <end position="177"/>
    </location>
</feature>
<dbReference type="OrthoDB" id="285216at2"/>
<dbReference type="Pfam" id="PF12804">
    <property type="entry name" value="NTP_transf_3"/>
    <property type="match status" value="1"/>
</dbReference>
<dbReference type="GO" id="GO:0016779">
    <property type="term" value="F:nucleotidyltransferase activity"/>
    <property type="evidence" value="ECO:0007669"/>
    <property type="project" value="UniProtKB-ARBA"/>
</dbReference>
<proteinExistence type="predicted"/>
<dbReference type="InterPro" id="IPR029044">
    <property type="entry name" value="Nucleotide-diphossugar_trans"/>
</dbReference>
<dbReference type="InterPro" id="IPR025877">
    <property type="entry name" value="MobA-like_NTP_Trfase"/>
</dbReference>